<protein>
    <recommendedName>
        <fullName evidence="3">HEPN domain-containing protein</fullName>
    </recommendedName>
</protein>
<comment type="caution">
    <text evidence="1">The sequence shown here is derived from an EMBL/GenBank/DDBJ whole genome shotgun (WGS) entry which is preliminary data.</text>
</comment>
<reference evidence="2" key="1">
    <citation type="submission" date="2017-06" db="EMBL/GenBank/DDBJ databases">
        <title>Genome analysis of Fimbriiglobus ruber SP5, the first member of the order Planctomycetales with confirmed chitinolytic capability.</title>
        <authorList>
            <person name="Ravin N.V."/>
            <person name="Rakitin A.L."/>
            <person name="Ivanova A.A."/>
            <person name="Beletsky A.V."/>
            <person name="Kulichevskaya I.S."/>
            <person name="Mardanov A.V."/>
            <person name="Dedysh S.N."/>
        </authorList>
    </citation>
    <scope>NUCLEOTIDE SEQUENCE [LARGE SCALE GENOMIC DNA]</scope>
    <source>
        <strain evidence="2">SP5</strain>
    </source>
</reference>
<evidence type="ECO:0000313" key="2">
    <source>
        <dbReference type="Proteomes" id="UP000214646"/>
    </source>
</evidence>
<sequence>MTRLEWQQLAERWLGDAKCLLDDHRWSAAYYLAGYAVECGLKACVLVRVAAVPEVIFGDKKFSEKCWTHSILDLVKMADLEGARAADAVANAALGKNWLVVKDWSEKARYNTASHQKAKKLYDAITDHANGVMQWIRVHW</sequence>
<dbReference type="EMBL" id="NIDE01000017">
    <property type="protein sequence ID" value="OWK36494.1"/>
    <property type="molecule type" value="Genomic_DNA"/>
</dbReference>
<dbReference type="AlphaFoldDB" id="A0A225DA05"/>
<dbReference type="SUPFAM" id="SSF81593">
    <property type="entry name" value="Nucleotidyltransferase substrate binding subunit/domain"/>
    <property type="match status" value="1"/>
</dbReference>
<keyword evidence="2" id="KW-1185">Reference proteome</keyword>
<evidence type="ECO:0008006" key="3">
    <source>
        <dbReference type="Google" id="ProtNLM"/>
    </source>
</evidence>
<dbReference type="Proteomes" id="UP000214646">
    <property type="component" value="Unassembled WGS sequence"/>
</dbReference>
<accession>A0A225DA05</accession>
<name>A0A225DA05_9BACT</name>
<dbReference type="Gene3D" id="1.20.120.330">
    <property type="entry name" value="Nucleotidyltransferases domain 2"/>
    <property type="match status" value="1"/>
</dbReference>
<organism evidence="1 2">
    <name type="scientific">Fimbriiglobus ruber</name>
    <dbReference type="NCBI Taxonomy" id="1908690"/>
    <lineage>
        <taxon>Bacteria</taxon>
        <taxon>Pseudomonadati</taxon>
        <taxon>Planctomycetota</taxon>
        <taxon>Planctomycetia</taxon>
        <taxon>Gemmatales</taxon>
        <taxon>Gemmataceae</taxon>
        <taxon>Fimbriiglobus</taxon>
    </lineage>
</organism>
<dbReference type="RefSeq" id="WP_161967989.1">
    <property type="nucleotide sequence ID" value="NZ_NIDE01000017.1"/>
</dbReference>
<proteinExistence type="predicted"/>
<dbReference type="OrthoDB" id="1493607at2"/>
<evidence type="ECO:0000313" key="1">
    <source>
        <dbReference type="EMBL" id="OWK36494.1"/>
    </source>
</evidence>
<gene>
    <name evidence="1" type="ORF">FRUB_09057</name>
</gene>